<name>A0A1B2DC68_9BACL</name>
<dbReference type="PROSITE" id="PS01124">
    <property type="entry name" value="HTH_ARAC_FAMILY_2"/>
    <property type="match status" value="1"/>
</dbReference>
<dbReference type="GO" id="GO:0003700">
    <property type="term" value="F:DNA-binding transcription factor activity"/>
    <property type="evidence" value="ECO:0007669"/>
    <property type="project" value="InterPro"/>
</dbReference>
<evidence type="ECO:0000313" key="5">
    <source>
        <dbReference type="EMBL" id="ANY65303.1"/>
    </source>
</evidence>
<keyword evidence="1" id="KW-0805">Transcription regulation</keyword>
<evidence type="ECO:0000259" key="4">
    <source>
        <dbReference type="PROSITE" id="PS01124"/>
    </source>
</evidence>
<proteinExistence type="predicted"/>
<keyword evidence="2" id="KW-0238">DNA-binding</keyword>
<evidence type="ECO:0000256" key="1">
    <source>
        <dbReference type="ARBA" id="ARBA00023015"/>
    </source>
</evidence>
<gene>
    <name evidence="5" type="ORF">BBD42_01510</name>
</gene>
<dbReference type="InterPro" id="IPR018060">
    <property type="entry name" value="HTH_AraC"/>
</dbReference>
<evidence type="ECO:0000256" key="2">
    <source>
        <dbReference type="ARBA" id="ARBA00023125"/>
    </source>
</evidence>
<dbReference type="InterPro" id="IPR037923">
    <property type="entry name" value="HTH-like"/>
</dbReference>
<dbReference type="SUPFAM" id="SSF51215">
    <property type="entry name" value="Regulatory protein AraC"/>
    <property type="match status" value="1"/>
</dbReference>
<dbReference type="PANTHER" id="PTHR43280:SF27">
    <property type="entry name" value="TRANSCRIPTIONAL REGULATOR MTLR"/>
    <property type="match status" value="1"/>
</dbReference>
<dbReference type="InterPro" id="IPR020449">
    <property type="entry name" value="Tscrpt_reg_AraC-type_HTH"/>
</dbReference>
<dbReference type="Pfam" id="PF12833">
    <property type="entry name" value="HTH_18"/>
    <property type="match status" value="1"/>
</dbReference>
<dbReference type="Pfam" id="PF02311">
    <property type="entry name" value="AraC_binding"/>
    <property type="match status" value="1"/>
</dbReference>
<dbReference type="EMBL" id="CP016808">
    <property type="protein sequence ID" value="ANY65303.1"/>
    <property type="molecule type" value="Genomic_DNA"/>
</dbReference>
<feature type="domain" description="HTH araC/xylS-type" evidence="4">
    <location>
        <begin position="177"/>
        <end position="276"/>
    </location>
</feature>
<dbReference type="AlphaFoldDB" id="A0A1B2DC68"/>
<dbReference type="InterPro" id="IPR009057">
    <property type="entry name" value="Homeodomain-like_sf"/>
</dbReference>
<protein>
    <submittedName>
        <fullName evidence="5">AraC family transcriptional regulator</fullName>
    </submittedName>
</protein>
<dbReference type="InterPro" id="IPR003313">
    <property type="entry name" value="AraC-bd"/>
</dbReference>
<dbReference type="GO" id="GO:0043565">
    <property type="term" value="F:sequence-specific DNA binding"/>
    <property type="evidence" value="ECO:0007669"/>
    <property type="project" value="InterPro"/>
</dbReference>
<organism evidence="5">
    <name type="scientific">Paenibacillus sp. BIHB 4019</name>
    <dbReference type="NCBI Taxonomy" id="1870819"/>
    <lineage>
        <taxon>Bacteria</taxon>
        <taxon>Bacillati</taxon>
        <taxon>Bacillota</taxon>
        <taxon>Bacilli</taxon>
        <taxon>Bacillales</taxon>
        <taxon>Paenibacillaceae</taxon>
        <taxon>Paenibacillus</taxon>
    </lineage>
</organism>
<sequence length="280" mass="33073">MGCSRTVKMIDFGYQIQSPLEPIFHSHTYYEVYYFHEGKCNYLIGDQIYHMQPGDLMILFGMTLHCAKIDPSVPYIRTIVHFEPSLLRPLLELPQALNVMEPFQELRNHRLRLRGEHKDEAERLLAQMHVHQQRGDAIGSNRLLLAFVDLLYFIFGLCEQPLRDRQEFSSDKEQTVQRIISLLEHSYTDDLHMEQLEERLHLSKSYIARLFKDVTGVTVFHYVYRRRINEAKIMFLMEPSVTVTEACYRLGFKHLAHFSRMFKQFVGVSPEQFKRRGTQG</sequence>
<dbReference type="SMART" id="SM00342">
    <property type="entry name" value="HTH_ARAC"/>
    <property type="match status" value="1"/>
</dbReference>
<reference evidence="5" key="1">
    <citation type="submission" date="2016-08" db="EMBL/GenBank/DDBJ databases">
        <title>Complete Genome Seqeunce of Paenibacillus sp. BIHB 4019 from tea rhizoplane.</title>
        <authorList>
            <person name="Thakur R."/>
            <person name="Swarnkar M.K."/>
            <person name="Gulati A."/>
        </authorList>
    </citation>
    <scope>NUCLEOTIDE SEQUENCE [LARGE SCALE GENOMIC DNA]</scope>
    <source>
        <strain evidence="5">BIHB4019</strain>
    </source>
</reference>
<dbReference type="PANTHER" id="PTHR43280">
    <property type="entry name" value="ARAC-FAMILY TRANSCRIPTIONAL REGULATOR"/>
    <property type="match status" value="1"/>
</dbReference>
<dbReference type="Gene3D" id="2.60.120.10">
    <property type="entry name" value="Jelly Rolls"/>
    <property type="match status" value="1"/>
</dbReference>
<evidence type="ECO:0000256" key="3">
    <source>
        <dbReference type="ARBA" id="ARBA00023163"/>
    </source>
</evidence>
<dbReference type="PRINTS" id="PR00032">
    <property type="entry name" value="HTHARAC"/>
</dbReference>
<accession>A0A1B2DC68</accession>
<keyword evidence="3" id="KW-0804">Transcription</keyword>
<dbReference type="SUPFAM" id="SSF46689">
    <property type="entry name" value="Homeodomain-like"/>
    <property type="match status" value="2"/>
</dbReference>
<dbReference type="Gene3D" id="1.10.10.60">
    <property type="entry name" value="Homeodomain-like"/>
    <property type="match status" value="2"/>
</dbReference>
<dbReference type="InterPro" id="IPR014710">
    <property type="entry name" value="RmlC-like_jellyroll"/>
</dbReference>